<dbReference type="InterPro" id="IPR044130">
    <property type="entry name" value="CuRO_2_Fet3-like"/>
</dbReference>
<dbReference type="KEGG" id="tdl:TDEL_0C06470"/>
<dbReference type="InterPro" id="IPR008972">
    <property type="entry name" value="Cupredoxin"/>
</dbReference>
<accession>G8ZQP9</accession>
<evidence type="ECO:0000259" key="13">
    <source>
        <dbReference type="Pfam" id="PF07732"/>
    </source>
</evidence>
<dbReference type="OrthoDB" id="2121828at2759"/>
<keyword evidence="9" id="KW-0812">Transmembrane</keyword>
<keyword evidence="15" id="KW-1185">Reference proteome</keyword>
<dbReference type="GO" id="GO:0070193">
    <property type="term" value="P:synaptonemal complex organization"/>
    <property type="evidence" value="ECO:0007669"/>
    <property type="project" value="EnsemblFungi"/>
</dbReference>
<dbReference type="Proteomes" id="UP000005627">
    <property type="component" value="Chromosome 3"/>
</dbReference>
<dbReference type="CDD" id="cd13877">
    <property type="entry name" value="CuRO_2_Fet3p_like"/>
    <property type="match status" value="1"/>
</dbReference>
<dbReference type="PROSITE" id="PS00080">
    <property type="entry name" value="MULTICOPPER_OXIDASE2"/>
    <property type="match status" value="1"/>
</dbReference>
<dbReference type="InParanoid" id="G8ZQP9"/>
<dbReference type="GO" id="GO:0033215">
    <property type="term" value="P:reductive iron assimilation"/>
    <property type="evidence" value="ECO:0007669"/>
    <property type="project" value="TreeGrafter"/>
</dbReference>
<evidence type="ECO:0000313" key="14">
    <source>
        <dbReference type="EMBL" id="CCE91536.1"/>
    </source>
</evidence>
<dbReference type="GO" id="GO:0010106">
    <property type="term" value="P:cellular response to iron ion starvation"/>
    <property type="evidence" value="ECO:0007669"/>
    <property type="project" value="TreeGrafter"/>
</dbReference>
<gene>
    <name evidence="14" type="primary">TDEL0C06470</name>
    <name evidence="14" type="ORF">TDEL_0C06470</name>
</gene>
<dbReference type="RefSeq" id="XP_003680747.1">
    <property type="nucleotide sequence ID" value="XM_003680699.1"/>
</dbReference>
<keyword evidence="9" id="KW-1133">Transmembrane helix</keyword>
<reference evidence="14 15" key="1">
    <citation type="journal article" date="2011" name="Proc. Natl. Acad. Sci. U.S.A.">
        <title>Evolutionary erosion of yeast sex chromosomes by mating-type switching accidents.</title>
        <authorList>
            <person name="Gordon J.L."/>
            <person name="Armisen D."/>
            <person name="Proux-Wera E."/>
            <person name="Oheigeartaigh S.S."/>
            <person name="Byrne K.P."/>
            <person name="Wolfe K.H."/>
        </authorList>
    </citation>
    <scope>NUCLEOTIDE SEQUENCE [LARGE SCALE GENOMIC DNA]</scope>
    <source>
        <strain evidence="15">ATCC 10662 / CBS 1146 / NBRC 0425 / NCYC 2629 / NRRL Y-866</strain>
    </source>
</reference>
<dbReference type="InterPro" id="IPR011707">
    <property type="entry name" value="Cu-oxidase-like_N"/>
</dbReference>
<dbReference type="PANTHER" id="PTHR11709">
    <property type="entry name" value="MULTI-COPPER OXIDASE"/>
    <property type="match status" value="1"/>
</dbReference>
<evidence type="ECO:0000256" key="1">
    <source>
        <dbReference type="ARBA" id="ARBA00001935"/>
    </source>
</evidence>
<evidence type="ECO:0000256" key="7">
    <source>
        <dbReference type="ARBA" id="ARBA00023008"/>
    </source>
</evidence>
<keyword evidence="8" id="KW-0813">Transport</keyword>
<evidence type="ECO:0000259" key="12">
    <source>
        <dbReference type="Pfam" id="PF07731"/>
    </source>
</evidence>
<feature type="signal peptide" evidence="10">
    <location>
        <begin position="1"/>
        <end position="19"/>
    </location>
</feature>
<keyword evidence="5" id="KW-0560">Oxidoreductase</keyword>
<evidence type="ECO:0000256" key="2">
    <source>
        <dbReference type="ARBA" id="ARBA00010609"/>
    </source>
</evidence>
<organism evidence="14 15">
    <name type="scientific">Torulaspora delbrueckii</name>
    <name type="common">Yeast</name>
    <name type="synonym">Candida colliculosa</name>
    <dbReference type="NCBI Taxonomy" id="4950"/>
    <lineage>
        <taxon>Eukaryota</taxon>
        <taxon>Fungi</taxon>
        <taxon>Dikarya</taxon>
        <taxon>Ascomycota</taxon>
        <taxon>Saccharomycotina</taxon>
        <taxon>Saccharomycetes</taxon>
        <taxon>Saccharomycetales</taxon>
        <taxon>Saccharomycetaceae</taxon>
        <taxon>Torulaspora</taxon>
    </lineage>
</organism>
<dbReference type="InterPro" id="IPR033138">
    <property type="entry name" value="Cu_oxidase_CS"/>
</dbReference>
<evidence type="ECO:0000256" key="6">
    <source>
        <dbReference type="ARBA" id="ARBA00023004"/>
    </source>
</evidence>
<keyword evidence="10" id="KW-0732">Signal</keyword>
<dbReference type="SUPFAM" id="SSF49503">
    <property type="entry name" value="Cupredoxins"/>
    <property type="match status" value="3"/>
</dbReference>
<dbReference type="GO" id="GO:0000329">
    <property type="term" value="C:fungal-type vacuole membrane"/>
    <property type="evidence" value="ECO:0007669"/>
    <property type="project" value="TreeGrafter"/>
</dbReference>
<protein>
    <recommendedName>
        <fullName evidence="16">Multicopper oxidase</fullName>
    </recommendedName>
</protein>
<evidence type="ECO:0000313" key="15">
    <source>
        <dbReference type="Proteomes" id="UP000005627"/>
    </source>
</evidence>
<dbReference type="EMBL" id="HE616744">
    <property type="protein sequence ID" value="CCE91536.1"/>
    <property type="molecule type" value="Genomic_DNA"/>
</dbReference>
<dbReference type="STRING" id="1076872.G8ZQP9"/>
<dbReference type="InterPro" id="IPR001117">
    <property type="entry name" value="Cu-oxidase_2nd"/>
</dbReference>
<evidence type="ECO:0000259" key="11">
    <source>
        <dbReference type="Pfam" id="PF00394"/>
    </source>
</evidence>
<feature type="domain" description="Plastocyanin-like" evidence="11">
    <location>
        <begin position="206"/>
        <end position="320"/>
    </location>
</feature>
<proteinExistence type="inferred from homology"/>
<feature type="chain" id="PRO_5003519605" description="Multicopper oxidase" evidence="10">
    <location>
        <begin position="20"/>
        <end position="600"/>
    </location>
</feature>
<comment type="cofactor">
    <cofactor evidence="1">
        <name>Cu cation</name>
        <dbReference type="ChEBI" id="CHEBI:23378"/>
    </cofactor>
</comment>
<dbReference type="InterPro" id="IPR002355">
    <property type="entry name" value="Cu_oxidase_Cu_BS"/>
</dbReference>
<evidence type="ECO:0000256" key="9">
    <source>
        <dbReference type="SAM" id="Phobius"/>
    </source>
</evidence>
<keyword evidence="3" id="KW-0410">Iron transport</keyword>
<dbReference type="GO" id="GO:0004322">
    <property type="term" value="F:ferroxidase activity"/>
    <property type="evidence" value="ECO:0007669"/>
    <property type="project" value="TreeGrafter"/>
</dbReference>
<keyword evidence="6" id="KW-0408">Iron</keyword>
<feature type="domain" description="Plastocyanin-like" evidence="12">
    <location>
        <begin position="416"/>
        <end position="551"/>
    </location>
</feature>
<feature type="domain" description="Plastocyanin-like" evidence="13">
    <location>
        <begin position="44"/>
        <end position="165"/>
    </location>
</feature>
<dbReference type="Pfam" id="PF00394">
    <property type="entry name" value="Cu-oxidase"/>
    <property type="match status" value="1"/>
</dbReference>
<name>G8ZQP9_TORDE</name>
<dbReference type="Pfam" id="PF07731">
    <property type="entry name" value="Cu-oxidase_2"/>
    <property type="match status" value="1"/>
</dbReference>
<keyword evidence="4" id="KW-0479">Metal-binding</keyword>
<dbReference type="InterPro" id="IPR011706">
    <property type="entry name" value="Cu-oxidase_C"/>
</dbReference>
<evidence type="ECO:0000256" key="4">
    <source>
        <dbReference type="ARBA" id="ARBA00022723"/>
    </source>
</evidence>
<dbReference type="PROSITE" id="PS00079">
    <property type="entry name" value="MULTICOPPER_OXIDASE1"/>
    <property type="match status" value="2"/>
</dbReference>
<evidence type="ECO:0000256" key="5">
    <source>
        <dbReference type="ARBA" id="ARBA00023002"/>
    </source>
</evidence>
<dbReference type="GO" id="GO:0051321">
    <property type="term" value="P:meiotic cell cycle"/>
    <property type="evidence" value="ECO:0007669"/>
    <property type="project" value="EnsemblFungi"/>
</dbReference>
<evidence type="ECO:0000256" key="8">
    <source>
        <dbReference type="ARBA" id="ARBA00023065"/>
    </source>
</evidence>
<dbReference type="AlphaFoldDB" id="G8ZQP9"/>
<dbReference type="GO" id="GO:0005507">
    <property type="term" value="F:copper ion binding"/>
    <property type="evidence" value="ECO:0007669"/>
    <property type="project" value="InterPro"/>
</dbReference>
<keyword evidence="7" id="KW-0186">Copper</keyword>
<dbReference type="PANTHER" id="PTHR11709:SF434">
    <property type="entry name" value="IRON TRANSPORT MULTICOPPER OXIDASE FET5-RELATED"/>
    <property type="match status" value="1"/>
</dbReference>
<sequence length="600" mass="66640">MLQTILLIVVLLQIREALSTPTGASEGIEQVLLFDVSSAENPKGRRIISINGHQDTYGPTIRAKIGDTIKLNLKNSICSPAEIQLSETDSLWKDYCDTALHFHGLAPIGNVNDGVPELIQAGIKTGENYWYNFTIPENACGTFWYHSHSTVQYGDGLRGTIIVDCPEFMSLTNDILQSLNSKAEIEAGPLALIEGQSIATGDTVQEQVIALSDWYNDSDLDVLHDKVMTYDGTTDPRIDGSLINGSQDDNLEFVLGKDTQVLVLRIINTGMSGTQVLNLAGHQLVIMETDGILVKPYVVETLSMAVGQRVTVVVKLNDDVKSGKSALKLTNGCNKMMGYIEKTAWFVKEGGQNIRDENHTKIKNLPGLNKNEMYQQLEPTDSSGIHGLWDNAAVQRIELDYAYHSDEATVNEYGTGMYKVNGKTFGEFFEHPIKLKGGQIAEVVINSIDHMRHPWHLHGQPFQVVSIGEGHEGPLRAESPDNSASRKYKKDIQYWQENRQTPMTRDSINIPGSSYAALRIKADLPGLWLLHCHIDWHIAKGLGVVLEVAPQLDEERPVSTPTEAAAPIEHQEPPRHRIRVLIIYFLIMLAINGALYWLLM</sequence>
<dbReference type="Gene3D" id="2.60.40.420">
    <property type="entry name" value="Cupredoxins - blue copper proteins"/>
    <property type="match status" value="3"/>
</dbReference>
<evidence type="ECO:0000256" key="3">
    <source>
        <dbReference type="ARBA" id="ARBA00022496"/>
    </source>
</evidence>
<dbReference type="FunCoup" id="G8ZQP9">
    <property type="interactions" value="28"/>
</dbReference>
<dbReference type="GeneID" id="11501954"/>
<dbReference type="Pfam" id="PF07732">
    <property type="entry name" value="Cu-oxidase_3"/>
    <property type="match status" value="1"/>
</dbReference>
<dbReference type="eggNOG" id="KOG1263">
    <property type="taxonomic scope" value="Eukaryota"/>
</dbReference>
<dbReference type="InterPro" id="IPR045087">
    <property type="entry name" value="Cu-oxidase_fam"/>
</dbReference>
<evidence type="ECO:0008006" key="16">
    <source>
        <dbReference type="Google" id="ProtNLM"/>
    </source>
</evidence>
<keyword evidence="9" id="KW-0472">Membrane</keyword>
<keyword evidence="8" id="KW-0406">Ion transport</keyword>
<dbReference type="HOGENOM" id="CLU_440088_0_0_1"/>
<comment type="similarity">
    <text evidence="2">Belongs to the multicopper oxidase family.</text>
</comment>
<feature type="transmembrane region" description="Helical" evidence="9">
    <location>
        <begin position="581"/>
        <end position="599"/>
    </location>
</feature>
<evidence type="ECO:0000256" key="10">
    <source>
        <dbReference type="SAM" id="SignalP"/>
    </source>
</evidence>